<sequence length="605" mass="69482">MRNDQEKKTGSRVFDFCGLKRRLKKGEDISPVERDFLSYYGIKWRRGNSKVWHIDTNNDGYTLPDYLDAMLLDYTLAMTPTDIDAAPAPVGMILQLLLAEARQKMRINSPAQFKALCQLRGPFWSYNQVISLADTEGAQGNVLECALSYALWYGDPRSLETICVVIQAEQPIISTSAECEGCLPVLGAMCQWLNEPLRRSYQDELLIPYATAMIQRNRRTNRRANRDVYGIFTDGFIWMFHHVDKKYKYSSCALRWNEEQQNVIVSLLSRILHDALKMSLMLGEEATQSTEVRSVWNRPQAGLSEGRESMSHTADGEDESSQSQNMEWFSKLERRIMQIIARRGDPKETLMVKEAFRVARSESQKPQLPKKAVTDMASEDLYDTFDLIQETGPTQVWDLAASELKGITKHLSHILTFWDKMLLYVEPSEMISVQLNIIMVSILAAKQREAYRLGLIKILSSYKSLRWVREDSKTLRFTRVIRGKRTRIQGRMDYALWYGSRANVETNLVVVQGKEFYHASSCVPQAITYMAILYHARKQAGRFNSPIYGLATDSWNWYFLRLDPDGVVSKHMVDWHTDPAEVVSHIHKIMDHAACLASMCSRTLT</sequence>
<organism evidence="2 3">
    <name type="scientific">Aspergillus calidoustus</name>
    <dbReference type="NCBI Taxonomy" id="454130"/>
    <lineage>
        <taxon>Eukaryota</taxon>
        <taxon>Fungi</taxon>
        <taxon>Dikarya</taxon>
        <taxon>Ascomycota</taxon>
        <taxon>Pezizomycotina</taxon>
        <taxon>Eurotiomycetes</taxon>
        <taxon>Eurotiomycetidae</taxon>
        <taxon>Eurotiales</taxon>
        <taxon>Aspergillaceae</taxon>
        <taxon>Aspergillus</taxon>
        <taxon>Aspergillus subgen. Nidulantes</taxon>
    </lineage>
</organism>
<dbReference type="AlphaFoldDB" id="A0A0U5CEU6"/>
<keyword evidence="3" id="KW-1185">Reference proteome</keyword>
<evidence type="ECO:0000256" key="1">
    <source>
        <dbReference type="SAM" id="MobiDB-lite"/>
    </source>
</evidence>
<feature type="region of interest" description="Disordered" evidence="1">
    <location>
        <begin position="303"/>
        <end position="324"/>
    </location>
</feature>
<gene>
    <name evidence="2" type="ORF">ASPCAL11686</name>
</gene>
<dbReference type="Proteomes" id="UP000054771">
    <property type="component" value="Unassembled WGS sequence"/>
</dbReference>
<dbReference type="EMBL" id="CDMC01000011">
    <property type="protein sequence ID" value="CEL08537.1"/>
    <property type="molecule type" value="Genomic_DNA"/>
</dbReference>
<protein>
    <submittedName>
        <fullName evidence="2">Uncharacterized protein</fullName>
    </submittedName>
</protein>
<name>A0A0U5CEU6_ASPCI</name>
<reference evidence="3" key="1">
    <citation type="journal article" date="2016" name="Genome Announc.">
        <title>Draft genome sequences of fungus Aspergillus calidoustus.</title>
        <authorList>
            <person name="Horn F."/>
            <person name="Linde J."/>
            <person name="Mattern D.J."/>
            <person name="Walther G."/>
            <person name="Guthke R."/>
            <person name="Scherlach K."/>
            <person name="Martin K."/>
            <person name="Brakhage A.A."/>
            <person name="Petzke L."/>
            <person name="Valiante V."/>
        </authorList>
    </citation>
    <scope>NUCLEOTIDE SEQUENCE [LARGE SCALE GENOMIC DNA]</scope>
    <source>
        <strain evidence="3">SF006504</strain>
    </source>
</reference>
<dbReference type="OrthoDB" id="2103397at2759"/>
<dbReference type="STRING" id="454130.A0A0U5CEU6"/>
<accession>A0A0U5CEU6</accession>
<evidence type="ECO:0000313" key="3">
    <source>
        <dbReference type="Proteomes" id="UP000054771"/>
    </source>
</evidence>
<proteinExistence type="predicted"/>
<evidence type="ECO:0000313" key="2">
    <source>
        <dbReference type="EMBL" id="CEL08537.1"/>
    </source>
</evidence>